<dbReference type="KEGG" id="crw:CROST_037690"/>
<dbReference type="PANTHER" id="PTHR39179">
    <property type="entry name" value="SPORE COAT PROTEIN I"/>
    <property type="match status" value="1"/>
</dbReference>
<dbReference type="InterPro" id="IPR047175">
    <property type="entry name" value="CotS-like"/>
</dbReference>
<organism evidence="1 2">
    <name type="scientific">Clostridium felsineum</name>
    <dbReference type="NCBI Taxonomy" id="36839"/>
    <lineage>
        <taxon>Bacteria</taxon>
        <taxon>Bacillati</taxon>
        <taxon>Bacillota</taxon>
        <taxon>Clostridia</taxon>
        <taxon>Eubacteriales</taxon>
        <taxon>Clostridiaceae</taxon>
        <taxon>Clostridium</taxon>
    </lineage>
</organism>
<dbReference type="Proteomes" id="UP000190951">
    <property type="component" value="Chromosome"/>
</dbReference>
<dbReference type="GO" id="GO:0042601">
    <property type="term" value="C:endospore-forming forespore"/>
    <property type="evidence" value="ECO:0007669"/>
    <property type="project" value="TreeGrafter"/>
</dbReference>
<dbReference type="RefSeq" id="WP_077834462.1">
    <property type="nucleotide sequence ID" value="NZ_CP096983.1"/>
</dbReference>
<evidence type="ECO:0000313" key="1">
    <source>
        <dbReference type="EMBL" id="URZ13019.1"/>
    </source>
</evidence>
<proteinExistence type="predicted"/>
<accession>A0A1S8KXP9</accession>
<sequence length="251" mass="29719">MSSIKDTSFIDYIRKKGINICNTVHVMNKNYIDEKKIIEQIHIIGEFHKIARDYNGFDVKNIKNKIGKLVGQYKIQEKNLKKYAAIKEKSNELTMFDEYFLSTYKGVIKRCEKCLNYISDDKYIQIIKRGMRNNDICLGNCYFDNLWKDKELCIVDYSDVAFNMVEIDGIKFLNKLKINNFDFDFELLIDEYILTEGIERESENFMKALISFPVEYIKCVERYQRNTDKDLEDKFTAKLNKAIRKDGESII</sequence>
<dbReference type="Gene3D" id="3.90.1200.10">
    <property type="match status" value="1"/>
</dbReference>
<dbReference type="STRING" id="84029.CROST_45040"/>
<gene>
    <name evidence="1" type="ORF">CROST_037690</name>
</gene>
<reference evidence="1 2" key="1">
    <citation type="submission" date="2022-04" db="EMBL/GenBank/DDBJ databases">
        <title>Genome sequence of C. roseum typestrain.</title>
        <authorList>
            <person name="Poehlein A."/>
            <person name="Schoch T."/>
            <person name="Duerre P."/>
            <person name="Daniel R."/>
        </authorList>
    </citation>
    <scope>NUCLEOTIDE SEQUENCE [LARGE SCALE GENOMIC DNA]</scope>
    <source>
        <strain evidence="1 2">DSM 7320</strain>
    </source>
</reference>
<dbReference type="EMBL" id="CP096983">
    <property type="protein sequence ID" value="URZ13019.1"/>
    <property type="molecule type" value="Genomic_DNA"/>
</dbReference>
<keyword evidence="2" id="KW-1185">Reference proteome</keyword>
<name>A0A1S8KXP9_9CLOT</name>
<evidence type="ECO:0000313" key="2">
    <source>
        <dbReference type="Proteomes" id="UP000190951"/>
    </source>
</evidence>
<protein>
    <submittedName>
        <fullName evidence="1">Uncharacterized protein</fullName>
    </submittedName>
</protein>
<dbReference type="PANTHER" id="PTHR39179:SF1">
    <property type="entry name" value="SPORE COAT PROTEIN I"/>
    <property type="match status" value="1"/>
</dbReference>
<dbReference type="AlphaFoldDB" id="A0A1S8KXP9"/>